<evidence type="ECO:0000256" key="1">
    <source>
        <dbReference type="SAM" id="Phobius"/>
    </source>
</evidence>
<protein>
    <submittedName>
        <fullName evidence="2">Uncharacterized protein</fullName>
    </submittedName>
</protein>
<reference evidence="2 3" key="1">
    <citation type="submission" date="2016-02" db="EMBL/GenBank/DDBJ databases">
        <title>Genome analysis of coral dinoflagellate symbionts highlights evolutionary adaptations to a symbiotic lifestyle.</title>
        <authorList>
            <person name="Aranda M."/>
            <person name="Li Y."/>
            <person name="Liew Y.J."/>
            <person name="Baumgarten S."/>
            <person name="Simakov O."/>
            <person name="Wilson M."/>
            <person name="Piel J."/>
            <person name="Ashoor H."/>
            <person name="Bougouffa S."/>
            <person name="Bajic V.B."/>
            <person name="Ryu T."/>
            <person name="Ravasi T."/>
            <person name="Bayer T."/>
            <person name="Micklem G."/>
            <person name="Kim H."/>
            <person name="Bhak J."/>
            <person name="Lajeunesse T.C."/>
            <person name="Voolstra C.R."/>
        </authorList>
    </citation>
    <scope>NUCLEOTIDE SEQUENCE [LARGE SCALE GENOMIC DNA]</scope>
    <source>
        <strain evidence="2 3">CCMP2467</strain>
    </source>
</reference>
<sequence>MPSVSSSRDTTTRITTHIADTIITIIITIIIITVLIIITIITVITIIIILFFLFFFIVITIFFFTKTMAVIVDGVISNINITNITATKTAISVQKWMEERLDRLMEELQQELDSLPRVALEMQQELSLSERNALGLKLRISEQATVVELRQI</sequence>
<keyword evidence="1" id="KW-1133">Transmembrane helix</keyword>
<comment type="caution">
    <text evidence="2">The sequence shown here is derived from an EMBL/GenBank/DDBJ whole genome shotgun (WGS) entry which is preliminary data.</text>
</comment>
<evidence type="ECO:0000313" key="3">
    <source>
        <dbReference type="Proteomes" id="UP000186817"/>
    </source>
</evidence>
<dbReference type="AlphaFoldDB" id="A0A1Q9CML1"/>
<name>A0A1Q9CML1_SYMMI</name>
<keyword evidence="1" id="KW-0812">Transmembrane</keyword>
<feature type="transmembrane region" description="Helical" evidence="1">
    <location>
        <begin position="46"/>
        <end position="64"/>
    </location>
</feature>
<dbReference type="EMBL" id="LSRX01001062">
    <property type="protein sequence ID" value="OLP84162.1"/>
    <property type="molecule type" value="Genomic_DNA"/>
</dbReference>
<accession>A0A1Q9CML1</accession>
<organism evidence="2 3">
    <name type="scientific">Symbiodinium microadriaticum</name>
    <name type="common">Dinoflagellate</name>
    <name type="synonym">Zooxanthella microadriatica</name>
    <dbReference type="NCBI Taxonomy" id="2951"/>
    <lineage>
        <taxon>Eukaryota</taxon>
        <taxon>Sar</taxon>
        <taxon>Alveolata</taxon>
        <taxon>Dinophyceae</taxon>
        <taxon>Suessiales</taxon>
        <taxon>Symbiodiniaceae</taxon>
        <taxon>Symbiodinium</taxon>
    </lineage>
</organism>
<dbReference type="Proteomes" id="UP000186817">
    <property type="component" value="Unassembled WGS sequence"/>
</dbReference>
<keyword evidence="1" id="KW-0472">Membrane</keyword>
<keyword evidence="3" id="KW-1185">Reference proteome</keyword>
<evidence type="ECO:0000313" key="2">
    <source>
        <dbReference type="EMBL" id="OLP84162.1"/>
    </source>
</evidence>
<proteinExistence type="predicted"/>
<feature type="transmembrane region" description="Helical" evidence="1">
    <location>
        <begin position="21"/>
        <end position="40"/>
    </location>
</feature>
<gene>
    <name evidence="2" type="ORF">AK812_SmicGene34991</name>
</gene>